<evidence type="ECO:0000313" key="4">
    <source>
        <dbReference type="EMBL" id="PSU50292.1"/>
    </source>
</evidence>
<keyword evidence="1" id="KW-0479">Metal-binding</keyword>
<dbReference type="OrthoDB" id="9816061at2"/>
<dbReference type="SUPFAM" id="SSF49503">
    <property type="entry name" value="Cupredoxins"/>
    <property type="match status" value="1"/>
</dbReference>
<keyword evidence="5" id="KW-1185">Reference proteome</keyword>
<dbReference type="Gene3D" id="2.60.40.420">
    <property type="entry name" value="Cupredoxins - blue copper proteins"/>
    <property type="match status" value="1"/>
</dbReference>
<keyword evidence="2" id="KW-0186">Copper</keyword>
<keyword evidence="3" id="KW-0732">Signal</keyword>
<feature type="chain" id="PRO_5015622434" evidence="3">
    <location>
        <begin position="25"/>
        <end position="152"/>
    </location>
</feature>
<comment type="caution">
    <text evidence="4">The sequence shown here is derived from an EMBL/GenBank/DDBJ whole genome shotgun (WGS) entry which is preliminary data.</text>
</comment>
<dbReference type="GO" id="GO:0051213">
    <property type="term" value="F:dioxygenase activity"/>
    <property type="evidence" value="ECO:0007669"/>
    <property type="project" value="UniProtKB-KW"/>
</dbReference>
<sequence length="152" mass="16712">MQYRSLGVISAVLISLVCTGSVLAAGDMTKQEPIEMKVSLGNDKNAMRFFPDKLEFETGKLYKLILHNEGKEKHYFSSEGLAQAVFTRKTQVVSAEGKVIAEIKGTVREIEVYPGGTAEWWFVPVKATEIKDLKCTIKGHAEAGMTGSITIK</sequence>
<evidence type="ECO:0000313" key="5">
    <source>
        <dbReference type="Proteomes" id="UP000240987"/>
    </source>
</evidence>
<evidence type="ECO:0000256" key="1">
    <source>
        <dbReference type="ARBA" id="ARBA00022723"/>
    </source>
</evidence>
<keyword evidence="4" id="KW-0223">Dioxygenase</keyword>
<dbReference type="EMBL" id="PYMJ01000004">
    <property type="protein sequence ID" value="PSU50292.1"/>
    <property type="molecule type" value="Genomic_DNA"/>
</dbReference>
<protein>
    <submittedName>
        <fullName evidence="4">Biphenyl 2,3-dioxygenase</fullName>
    </submittedName>
</protein>
<dbReference type="GO" id="GO:0046872">
    <property type="term" value="F:metal ion binding"/>
    <property type="evidence" value="ECO:0007669"/>
    <property type="project" value="UniProtKB-KW"/>
</dbReference>
<organism evidence="4 5">
    <name type="scientific">Photobacterium frigidiphilum</name>
    <dbReference type="NCBI Taxonomy" id="264736"/>
    <lineage>
        <taxon>Bacteria</taxon>
        <taxon>Pseudomonadati</taxon>
        <taxon>Pseudomonadota</taxon>
        <taxon>Gammaproteobacteria</taxon>
        <taxon>Vibrionales</taxon>
        <taxon>Vibrionaceae</taxon>
        <taxon>Photobacterium</taxon>
    </lineage>
</organism>
<gene>
    <name evidence="4" type="ORF">C9J12_06055</name>
</gene>
<accession>A0A2T3JMM5</accession>
<dbReference type="PANTHER" id="PTHR38439:SF3">
    <property type="entry name" value="COPPER-RESISTANT CUPROPROTEIN COPI"/>
    <property type="match status" value="1"/>
</dbReference>
<dbReference type="PANTHER" id="PTHR38439">
    <property type="entry name" value="AURACYANIN-B"/>
    <property type="match status" value="1"/>
</dbReference>
<evidence type="ECO:0000256" key="2">
    <source>
        <dbReference type="ARBA" id="ARBA00023008"/>
    </source>
</evidence>
<dbReference type="InterPro" id="IPR050845">
    <property type="entry name" value="Cu-binding_ET"/>
</dbReference>
<dbReference type="Proteomes" id="UP000240987">
    <property type="component" value="Unassembled WGS sequence"/>
</dbReference>
<dbReference type="RefSeq" id="WP_107241901.1">
    <property type="nucleotide sequence ID" value="NZ_PYMJ01000004.1"/>
</dbReference>
<feature type="signal peptide" evidence="3">
    <location>
        <begin position="1"/>
        <end position="24"/>
    </location>
</feature>
<keyword evidence="4" id="KW-0560">Oxidoreductase</keyword>
<dbReference type="InterPro" id="IPR008972">
    <property type="entry name" value="Cupredoxin"/>
</dbReference>
<reference evidence="4 5" key="1">
    <citation type="submission" date="2018-01" db="EMBL/GenBank/DDBJ databases">
        <title>Whole genome sequencing of Histamine producing bacteria.</title>
        <authorList>
            <person name="Butler K."/>
        </authorList>
    </citation>
    <scope>NUCLEOTIDE SEQUENCE [LARGE SCALE GENOMIC DNA]</scope>
    <source>
        <strain evidence="4 5">JCM 12947</strain>
    </source>
</reference>
<dbReference type="AlphaFoldDB" id="A0A2T3JMM5"/>
<name>A0A2T3JMM5_9GAMM</name>
<proteinExistence type="predicted"/>
<evidence type="ECO:0000256" key="3">
    <source>
        <dbReference type="SAM" id="SignalP"/>
    </source>
</evidence>